<evidence type="ECO:0000259" key="1">
    <source>
        <dbReference type="Pfam" id="PF25547"/>
    </source>
</evidence>
<protein>
    <recommendedName>
        <fullName evidence="1">Outer membrane channel protein CpnT-like N-terminal domain-containing protein</fullName>
    </recommendedName>
</protein>
<dbReference type="Pfam" id="PF25547">
    <property type="entry name" value="WXG100_2"/>
    <property type="match status" value="1"/>
</dbReference>
<accession>W5W644</accession>
<dbReference type="InterPro" id="IPR057746">
    <property type="entry name" value="CpnT-like_N"/>
</dbReference>
<dbReference type="Proteomes" id="UP000019225">
    <property type="component" value="Chromosome"/>
</dbReference>
<name>W5W644_9PSEU</name>
<reference evidence="2 3" key="1">
    <citation type="journal article" date="2014" name="BMC Genomics">
        <title>Complete genome sequence of producer of the glycopeptide antibiotic Aculeximycin Kutzneria albida DSM 43870T, a representative of minor genus of Pseudonocardiaceae.</title>
        <authorList>
            <person name="Rebets Y."/>
            <person name="Tokovenko B."/>
            <person name="Lushchyk I."/>
            <person name="Ruckert C."/>
            <person name="Zaburannyi N."/>
            <person name="Bechthold A."/>
            <person name="Kalinowski J."/>
            <person name="Luzhetskyy A."/>
        </authorList>
    </citation>
    <scope>NUCLEOTIDE SEQUENCE [LARGE SCALE GENOMIC DNA]</scope>
    <source>
        <strain evidence="2">DSM 43870</strain>
    </source>
</reference>
<dbReference type="RefSeq" id="WP_025353915.1">
    <property type="nucleotide sequence ID" value="NZ_CP007155.1"/>
</dbReference>
<sequence length="250" mass="25739">MGVVLPGEVTWVLDLIGVTWPNIDEDELKSAAEELRSLAEELKGHNGDAKSDIEEMLGVNSAESLELFEALWKKIADGHLEQLGQGLDLLGTGLDIAAVVIEAMKLAAIVQLVVLAAEIIADQAAAAFTFGASEALAAAQTALTRTIVKELEQTAIQTVEQQLLQAVEGPIFAALESAAGELAGQLLGNALGTRSGVDLGAVADAGTEGFKQGVEDSENQLEGMANSVVNDPVGSLKGAATGQGIPTGDE</sequence>
<dbReference type="STRING" id="1449976.KALB_252"/>
<dbReference type="EMBL" id="CP007155">
    <property type="protein sequence ID" value="AHH93629.1"/>
    <property type="molecule type" value="Genomic_DNA"/>
</dbReference>
<dbReference type="AlphaFoldDB" id="W5W644"/>
<organism evidence="2 3">
    <name type="scientific">Kutzneria albida DSM 43870</name>
    <dbReference type="NCBI Taxonomy" id="1449976"/>
    <lineage>
        <taxon>Bacteria</taxon>
        <taxon>Bacillati</taxon>
        <taxon>Actinomycetota</taxon>
        <taxon>Actinomycetes</taxon>
        <taxon>Pseudonocardiales</taxon>
        <taxon>Pseudonocardiaceae</taxon>
        <taxon>Kutzneria</taxon>
    </lineage>
</organism>
<proteinExistence type="predicted"/>
<evidence type="ECO:0000313" key="3">
    <source>
        <dbReference type="Proteomes" id="UP000019225"/>
    </source>
</evidence>
<dbReference type="eggNOG" id="COG3170">
    <property type="taxonomic scope" value="Bacteria"/>
</dbReference>
<dbReference type="HOGENOM" id="CLU_100601_0_0_11"/>
<feature type="domain" description="Outer membrane channel protein CpnT-like N-terminal" evidence="1">
    <location>
        <begin position="10"/>
        <end position="145"/>
    </location>
</feature>
<dbReference type="KEGG" id="kal:KALB_252"/>
<dbReference type="OrthoDB" id="3874132at2"/>
<evidence type="ECO:0000313" key="2">
    <source>
        <dbReference type="EMBL" id="AHH93629.1"/>
    </source>
</evidence>
<keyword evidence="3" id="KW-1185">Reference proteome</keyword>
<gene>
    <name evidence="2" type="ORF">KALB_252</name>
</gene>